<keyword evidence="1" id="KW-1133">Transmembrane helix</keyword>
<evidence type="ECO:0000313" key="3">
    <source>
        <dbReference type="Proteomes" id="UP000199226"/>
    </source>
</evidence>
<dbReference type="EMBL" id="FNHH01000011">
    <property type="protein sequence ID" value="SDM38307.1"/>
    <property type="molecule type" value="Genomic_DNA"/>
</dbReference>
<accession>A0A1G9SSJ5</accession>
<dbReference type="AlphaFoldDB" id="A0A1G9SSJ5"/>
<dbReference type="RefSeq" id="WP_090704201.1">
    <property type="nucleotide sequence ID" value="NZ_FNHH01000011.1"/>
</dbReference>
<dbReference type="STRING" id="990371.SAMN05421813_11111"/>
<evidence type="ECO:0000313" key="2">
    <source>
        <dbReference type="EMBL" id="SDM38307.1"/>
    </source>
</evidence>
<dbReference type="OrthoDB" id="1493032at2"/>
<proteinExistence type="predicted"/>
<keyword evidence="1" id="KW-0812">Transmembrane</keyword>
<dbReference type="InterPro" id="IPR057695">
    <property type="entry name" value="DUF7935"/>
</dbReference>
<reference evidence="3" key="1">
    <citation type="submission" date="2016-10" db="EMBL/GenBank/DDBJ databases">
        <authorList>
            <person name="Varghese N."/>
            <person name="Submissions S."/>
        </authorList>
    </citation>
    <scope>NUCLEOTIDE SEQUENCE [LARGE SCALE GENOMIC DNA]</scope>
    <source>
        <strain evidence="3">DSM 24536</strain>
    </source>
</reference>
<gene>
    <name evidence="2" type="ORF">SAMN05421813_11111</name>
</gene>
<organism evidence="2 3">
    <name type="scientific">Daejeonella rubra</name>
    <dbReference type="NCBI Taxonomy" id="990371"/>
    <lineage>
        <taxon>Bacteria</taxon>
        <taxon>Pseudomonadati</taxon>
        <taxon>Bacteroidota</taxon>
        <taxon>Sphingobacteriia</taxon>
        <taxon>Sphingobacteriales</taxon>
        <taxon>Sphingobacteriaceae</taxon>
        <taxon>Daejeonella</taxon>
    </lineage>
</organism>
<keyword evidence="3" id="KW-1185">Reference proteome</keyword>
<feature type="transmembrane region" description="Helical" evidence="1">
    <location>
        <begin position="6"/>
        <end position="28"/>
    </location>
</feature>
<dbReference type="Proteomes" id="UP000199226">
    <property type="component" value="Unassembled WGS sequence"/>
</dbReference>
<evidence type="ECO:0000256" key="1">
    <source>
        <dbReference type="SAM" id="Phobius"/>
    </source>
</evidence>
<sequence>MNEITYLFDIVKYTLSGLLVFFAAWYFVKPLLLQNLNFQRLELKKAGLKHTLPLRLQAYERTVLFLERINPANLLVRLHVPGMSAVEMHKIIIADIRSEYQHNISQQIYVTEMTWTVVKKIKEETIGIISSTANALPAEASSMDLSKSVLTHLANLESENPYDVALGIVKRDIQSLF</sequence>
<protein>
    <submittedName>
        <fullName evidence="2">Uncharacterized protein</fullName>
    </submittedName>
</protein>
<dbReference type="Pfam" id="PF25589">
    <property type="entry name" value="DUF7935"/>
    <property type="match status" value="1"/>
</dbReference>
<name>A0A1G9SSJ5_9SPHI</name>
<keyword evidence="1" id="KW-0472">Membrane</keyword>